<accession>A0A0F9ACC8</accession>
<name>A0A0F9ACC8_9ZZZZ</name>
<dbReference type="AlphaFoldDB" id="A0A0F9ACC8"/>
<evidence type="ECO:0000313" key="3">
    <source>
        <dbReference type="EMBL" id="KKK95915.1"/>
    </source>
</evidence>
<organism evidence="3">
    <name type="scientific">marine sediment metagenome</name>
    <dbReference type="NCBI Taxonomy" id="412755"/>
    <lineage>
        <taxon>unclassified sequences</taxon>
        <taxon>metagenomes</taxon>
        <taxon>ecological metagenomes</taxon>
    </lineage>
</organism>
<feature type="region of interest" description="Disordered" evidence="2">
    <location>
        <begin position="22"/>
        <end position="42"/>
    </location>
</feature>
<keyword evidence="1" id="KW-0175">Coiled coil</keyword>
<proteinExistence type="predicted"/>
<sequence length="165" mass="18971">MKATDVDSGEINEWAKERIAKHRLPLPKRPKGENPEFDFPDDPSSLSNAALGQQMLRFASFFGYAQRRFGIVEARYVLVDAEYTTKVNVAGIQIRESEALGKRPSAEVVEAAVLRDNKELAPLYRRRLQLLTLRVRLESLIKIYERLYAALSRELSRRELESHIQ</sequence>
<feature type="coiled-coil region" evidence="1">
    <location>
        <begin position="134"/>
        <end position="161"/>
    </location>
</feature>
<reference evidence="3" key="1">
    <citation type="journal article" date="2015" name="Nature">
        <title>Complex archaea that bridge the gap between prokaryotes and eukaryotes.</title>
        <authorList>
            <person name="Spang A."/>
            <person name="Saw J.H."/>
            <person name="Jorgensen S.L."/>
            <person name="Zaremba-Niedzwiedzka K."/>
            <person name="Martijn J."/>
            <person name="Lind A.E."/>
            <person name="van Eijk R."/>
            <person name="Schleper C."/>
            <person name="Guy L."/>
            <person name="Ettema T.J."/>
        </authorList>
    </citation>
    <scope>NUCLEOTIDE SEQUENCE</scope>
</reference>
<evidence type="ECO:0000256" key="2">
    <source>
        <dbReference type="SAM" id="MobiDB-lite"/>
    </source>
</evidence>
<protein>
    <submittedName>
        <fullName evidence="3">Uncharacterized protein</fullName>
    </submittedName>
</protein>
<evidence type="ECO:0000256" key="1">
    <source>
        <dbReference type="SAM" id="Coils"/>
    </source>
</evidence>
<dbReference type="EMBL" id="LAZR01046703">
    <property type="protein sequence ID" value="KKK95915.1"/>
    <property type="molecule type" value="Genomic_DNA"/>
</dbReference>
<gene>
    <name evidence="3" type="ORF">LCGC14_2668020</name>
</gene>
<comment type="caution">
    <text evidence="3">The sequence shown here is derived from an EMBL/GenBank/DDBJ whole genome shotgun (WGS) entry which is preliminary data.</text>
</comment>